<keyword evidence="2" id="KW-1185">Reference proteome</keyword>
<evidence type="ECO:0000313" key="2">
    <source>
        <dbReference type="Proteomes" id="UP001156682"/>
    </source>
</evidence>
<comment type="caution">
    <text evidence="1">The sequence shown here is derived from an EMBL/GenBank/DDBJ whole genome shotgun (WGS) entry which is preliminary data.</text>
</comment>
<dbReference type="RefSeq" id="WP_051610275.1">
    <property type="nucleotide sequence ID" value="NZ_BSOR01000029.1"/>
</dbReference>
<dbReference type="Proteomes" id="UP001156682">
    <property type="component" value="Unassembled WGS sequence"/>
</dbReference>
<proteinExistence type="predicted"/>
<organism evidence="1 2">
    <name type="scientific">Marinospirillum insulare</name>
    <dbReference type="NCBI Taxonomy" id="217169"/>
    <lineage>
        <taxon>Bacteria</taxon>
        <taxon>Pseudomonadati</taxon>
        <taxon>Pseudomonadota</taxon>
        <taxon>Gammaproteobacteria</taxon>
        <taxon>Oceanospirillales</taxon>
        <taxon>Oceanospirillaceae</taxon>
        <taxon>Marinospirillum</taxon>
    </lineage>
</organism>
<name>A0ABQ5ZXZ7_9GAMM</name>
<sequence>MLELRLSSFGGVPFSRGALLPLLSDYERPNDKISEWLAAGTLISLKRGLYVVGSPWRQEALCLPLIANRLYGPSCVSLEYALAWHGLIPERVVEVTSVCTGRGREVENALGRFSYSKIPQALFPLGLTIEAVGNQHFWLASPTKAVCDTVLLTRHLKALGKASMEAFLFEDLRIDEELLVDFDAAVLEGYASSGYKPRQFNALRQVLEGLL</sequence>
<evidence type="ECO:0000313" key="1">
    <source>
        <dbReference type="EMBL" id="GLR64361.1"/>
    </source>
</evidence>
<accession>A0ABQ5ZXZ7</accession>
<protein>
    <recommendedName>
        <fullName evidence="3">Transcriptional regulator, AbiEi antitoxin, Type IV TA system</fullName>
    </recommendedName>
</protein>
<evidence type="ECO:0008006" key="3">
    <source>
        <dbReference type="Google" id="ProtNLM"/>
    </source>
</evidence>
<dbReference type="EMBL" id="BSOR01000029">
    <property type="protein sequence ID" value="GLR64361.1"/>
    <property type="molecule type" value="Genomic_DNA"/>
</dbReference>
<gene>
    <name evidence="1" type="ORF">GCM10007878_17990</name>
</gene>
<reference evidence="2" key="1">
    <citation type="journal article" date="2019" name="Int. J. Syst. Evol. Microbiol.">
        <title>The Global Catalogue of Microorganisms (GCM) 10K type strain sequencing project: providing services to taxonomists for standard genome sequencing and annotation.</title>
        <authorList>
            <consortium name="The Broad Institute Genomics Platform"/>
            <consortium name="The Broad Institute Genome Sequencing Center for Infectious Disease"/>
            <person name="Wu L."/>
            <person name="Ma J."/>
        </authorList>
    </citation>
    <scope>NUCLEOTIDE SEQUENCE [LARGE SCALE GENOMIC DNA]</scope>
    <source>
        <strain evidence="2">NBRC 100033</strain>
    </source>
</reference>